<protein>
    <recommendedName>
        <fullName evidence="1">Ribosome maturation factor RimM</fullName>
    </recommendedName>
</protein>
<evidence type="ECO:0000259" key="2">
    <source>
        <dbReference type="Pfam" id="PF24986"/>
    </source>
</evidence>
<keyword evidence="1" id="KW-0963">Cytoplasm</keyword>
<gene>
    <name evidence="1 3" type="primary">rimM</name>
    <name evidence="3" type="ORF">WMO46_12285</name>
</gene>
<keyword evidence="4" id="KW-1185">Reference proteome</keyword>
<dbReference type="PANTHER" id="PTHR33692">
    <property type="entry name" value="RIBOSOME MATURATION FACTOR RIMM"/>
    <property type="match status" value="1"/>
</dbReference>
<keyword evidence="1" id="KW-0698">rRNA processing</keyword>
<comment type="subcellular location">
    <subcellularLocation>
        <location evidence="1">Cytoplasm</location>
    </subcellularLocation>
</comment>
<dbReference type="PANTHER" id="PTHR33692:SF1">
    <property type="entry name" value="RIBOSOME MATURATION FACTOR RIMM"/>
    <property type="match status" value="1"/>
</dbReference>
<comment type="subunit">
    <text evidence="1">Binds ribosomal protein uS19.</text>
</comment>
<comment type="function">
    <text evidence="1">An accessory protein needed during the final step in the assembly of 30S ribosomal subunit, possibly for assembly of the head region. Essential for efficient processing of 16S rRNA. May be needed both before and after RbfA during the maturation of 16S rRNA. It has affinity for free ribosomal 30S subunits but not for 70S ribosomes.</text>
</comment>
<feature type="domain" description="Ribosome maturation factor RimM PRC barrel" evidence="2">
    <location>
        <begin position="97"/>
        <end position="167"/>
    </location>
</feature>
<sequence>MTVPAGRINKLFGTEGGVMLSLYPAFPDDFTTDTPLMVTIDALEVPLWCEHFERRGQSGATATFADFDTERRTQELLGLEFRIEPEEEGENDEFYLEDLIGFAVEAEETGTPEKFKGTVSDYYDSDVNPLFELEIGGRQVLVPAAEEFIAHIDFEARTMHLVLPEGLLTLE</sequence>
<keyword evidence="1" id="KW-0143">Chaperone</keyword>
<dbReference type="SUPFAM" id="SSF50346">
    <property type="entry name" value="PRC-barrel domain"/>
    <property type="match status" value="1"/>
</dbReference>
<evidence type="ECO:0000313" key="3">
    <source>
        <dbReference type="EMBL" id="MEQ2545722.1"/>
    </source>
</evidence>
<dbReference type="Gene3D" id="2.30.30.240">
    <property type="entry name" value="PRC-barrel domain"/>
    <property type="match status" value="1"/>
</dbReference>
<dbReference type="Pfam" id="PF24986">
    <property type="entry name" value="PRC_RimM"/>
    <property type="match status" value="1"/>
</dbReference>
<dbReference type="HAMAP" id="MF_00014">
    <property type="entry name" value="Ribosome_mat_RimM"/>
    <property type="match status" value="1"/>
</dbReference>
<keyword evidence="1" id="KW-0690">Ribosome biogenesis</keyword>
<dbReference type="InterPro" id="IPR011961">
    <property type="entry name" value="RimM"/>
</dbReference>
<evidence type="ECO:0000313" key="4">
    <source>
        <dbReference type="Proteomes" id="UP001460202"/>
    </source>
</evidence>
<organism evidence="3 4">
    <name type="scientific">Alistipes intestinihominis</name>
    <dbReference type="NCBI Taxonomy" id="3133172"/>
    <lineage>
        <taxon>Bacteria</taxon>
        <taxon>Pseudomonadati</taxon>
        <taxon>Bacteroidota</taxon>
        <taxon>Bacteroidia</taxon>
        <taxon>Bacteroidales</taxon>
        <taxon>Rikenellaceae</taxon>
        <taxon>Alistipes</taxon>
    </lineage>
</organism>
<comment type="caution">
    <text evidence="3">The sequence shown here is derived from an EMBL/GenBank/DDBJ whole genome shotgun (WGS) entry which is preliminary data.</text>
</comment>
<accession>A0ABV1GZ80</accession>
<dbReference type="Proteomes" id="UP001460202">
    <property type="component" value="Unassembled WGS sequence"/>
</dbReference>
<dbReference type="RefSeq" id="WP_278965013.1">
    <property type="nucleotide sequence ID" value="NZ_JBBMFL010000015.1"/>
</dbReference>
<comment type="domain">
    <text evidence="1">The PRC barrel domain binds ribosomal protein uS19.</text>
</comment>
<evidence type="ECO:0000256" key="1">
    <source>
        <dbReference type="HAMAP-Rule" id="MF_00014"/>
    </source>
</evidence>
<comment type="similarity">
    <text evidence="1">Belongs to the RimM family.</text>
</comment>
<dbReference type="NCBIfam" id="TIGR02273">
    <property type="entry name" value="16S_RimM"/>
    <property type="match status" value="1"/>
</dbReference>
<dbReference type="InterPro" id="IPR056792">
    <property type="entry name" value="PRC_RimM"/>
</dbReference>
<dbReference type="InterPro" id="IPR011033">
    <property type="entry name" value="PRC_barrel-like_sf"/>
</dbReference>
<reference evidence="3 4" key="1">
    <citation type="submission" date="2024-03" db="EMBL/GenBank/DDBJ databases">
        <title>Human intestinal bacterial collection.</title>
        <authorList>
            <person name="Pauvert C."/>
            <person name="Hitch T.C.A."/>
            <person name="Clavel T."/>
        </authorList>
    </citation>
    <scope>NUCLEOTIDE SEQUENCE [LARGE SCALE GENOMIC DNA]</scope>
    <source>
        <strain evidence="3 4">CLA-KB-H122</strain>
    </source>
</reference>
<name>A0ABV1GZ80_9BACT</name>
<proteinExistence type="inferred from homology"/>
<dbReference type="EMBL" id="JBBMFL010000015">
    <property type="protein sequence ID" value="MEQ2545722.1"/>
    <property type="molecule type" value="Genomic_DNA"/>
</dbReference>